<dbReference type="Proteomes" id="UP000185326">
    <property type="component" value="Segment"/>
</dbReference>
<evidence type="ECO:0000313" key="5">
    <source>
        <dbReference type="EMBL" id="AIX19696.1"/>
    </source>
</evidence>
<evidence type="ECO:0000313" key="19">
    <source>
        <dbReference type="Proteomes" id="UP000185330"/>
    </source>
</evidence>
<evidence type="ECO:0000313" key="15">
    <source>
        <dbReference type="EMBL" id="AIX44441.1"/>
    </source>
</evidence>
<dbReference type="RefSeq" id="YP_009140590.1">
    <property type="nucleotide sequence ID" value="NC_027130.1"/>
</dbReference>
<dbReference type="GeneID" id="24405166"/>
<evidence type="ECO:0000313" key="4">
    <source>
        <dbReference type="EMBL" id="AIX19261.1"/>
    </source>
</evidence>
<keyword evidence="19" id="KW-1185">Reference proteome</keyword>
<dbReference type="Proteomes" id="UP000185328">
    <property type="component" value="Segment"/>
</dbReference>
<sequence length="79" mass="9027">MRPQTRESMENLWSAKWNLPKAAKHANLTHKEMKIIFNEYCAFHPPTWEIGNTKQIGVLYIDGSVAESVDAPDLKSVEN</sequence>
<dbReference type="Proteomes" id="UP000185330">
    <property type="component" value="Segment"/>
</dbReference>
<evidence type="ECO:0000313" key="8">
    <source>
        <dbReference type="EMBL" id="AIX32507.1"/>
    </source>
</evidence>
<dbReference type="EMBL" id="KJ019051">
    <property type="protein sequence ID" value="AIX19696.1"/>
    <property type="molecule type" value="Genomic_DNA"/>
</dbReference>
<evidence type="ECO:0000313" key="7">
    <source>
        <dbReference type="EMBL" id="AIX22141.1"/>
    </source>
</evidence>
<reference evidence="17 18" key="1">
    <citation type="submission" date="2013-12" db="EMBL/GenBank/DDBJ databases">
        <title>Ecological redundancy of diverse viral populations within a natural community.</title>
        <authorList>
            <person name="Gregory A.C."/>
            <person name="LaButti K."/>
            <person name="Copeland A."/>
            <person name="Woyke T."/>
            <person name="Sullivan M.B."/>
        </authorList>
    </citation>
    <scope>NUCLEOTIDE SEQUENCE [LARGE SCALE GENOMIC DNA]</scope>
    <source>
        <strain evidence="14">Syn7803C100</strain>
        <strain evidence="15">Syn7803C28</strain>
        <strain evidence="16">Syn7803C36</strain>
        <strain evidence="1">Syn7803C66</strain>
        <strain evidence="2">Syn7803C67</strain>
        <strain evidence="3">Syn7803C69</strain>
        <strain evidence="4">Syn7803C76</strain>
        <strain evidence="5">Syn7803C78</strain>
        <strain evidence="6">Syn7803C91</strain>
        <strain evidence="7">Syn7803C92</strain>
        <strain evidence="8">Syn7803US49</strain>
        <strain evidence="9">Syn7803US53</strain>
        <strain evidence="10">Syn7803US54</strain>
        <strain evidence="11">Syn7803US56</strain>
        <strain evidence="12">Syn9311C1</strain>
        <strain evidence="13">Syn9311C4</strain>
    </source>
</reference>
<dbReference type="Proteomes" id="UP000185333">
    <property type="component" value="Segment"/>
</dbReference>
<evidence type="ECO:0000313" key="13">
    <source>
        <dbReference type="EMBL" id="AIX39104.1"/>
    </source>
</evidence>
<organism evidence="1 20">
    <name type="scientific">Synechococcus phage ACG-2014b</name>
    <dbReference type="NCBI Taxonomy" id="1493508"/>
    <lineage>
        <taxon>Viruses</taxon>
        <taxon>Duplodnaviria</taxon>
        <taxon>Heunggongvirae</taxon>
        <taxon>Uroviricota</taxon>
        <taxon>Caudoviricetes</taxon>
        <taxon>Pantevenvirales</taxon>
        <taxon>Kyanoviridae</taxon>
        <taxon>Nereusvirus</taxon>
        <taxon>Nereusvirus tusconc4</taxon>
    </lineage>
</organism>
<evidence type="ECO:0000313" key="3">
    <source>
        <dbReference type="EMBL" id="AIX18106.1"/>
    </source>
</evidence>
<dbReference type="Proteomes" id="UP000185342">
    <property type="component" value="Segment"/>
</dbReference>
<dbReference type="Proteomes" id="UP000185334">
    <property type="component" value="Segment"/>
</dbReference>
<dbReference type="EMBL" id="KJ019132">
    <property type="protein sequence ID" value="AIX38889.1"/>
    <property type="molecule type" value="Genomic_DNA"/>
</dbReference>
<dbReference type="EMBL" id="KJ019044">
    <property type="protein sequence ID" value="AIX18106.1"/>
    <property type="molecule type" value="Genomic_DNA"/>
</dbReference>
<dbReference type="EMBL" id="KJ019061">
    <property type="protein sequence ID" value="AIX22141.1"/>
    <property type="molecule type" value="Genomic_DNA"/>
</dbReference>
<accession>A0A0E3ET56</accession>
<dbReference type="EMBL" id="KJ019104">
    <property type="protein sequence ID" value="AIX32507.1"/>
    <property type="molecule type" value="Genomic_DNA"/>
</dbReference>
<dbReference type="Proteomes" id="UP000185329">
    <property type="component" value="Segment"/>
</dbReference>
<evidence type="ECO:0000313" key="6">
    <source>
        <dbReference type="EMBL" id="AIX21924.1"/>
    </source>
</evidence>
<dbReference type="Proteomes" id="UP000185336">
    <property type="component" value="Segment"/>
</dbReference>
<dbReference type="Proteomes" id="UP000033002">
    <property type="component" value="Segment"/>
</dbReference>
<gene>
    <name evidence="14" type="ORF">Syn7803C100_22</name>
    <name evidence="15" type="ORF">Syn7803C28_21</name>
    <name evidence="16" type="ORF">Syn7803C36_22</name>
    <name evidence="1" type="ORF">Syn7803C66_21</name>
    <name evidence="2" type="ORF">Syn7803C67_21</name>
    <name evidence="3" type="ORF">Syn7803C69_22</name>
    <name evidence="4" type="ORF">Syn7803C76_21</name>
    <name evidence="5" type="ORF">Syn7803C78_21</name>
    <name evidence="6" type="ORF">Syn7803C91_21</name>
    <name evidence="7" type="ORF">Syn7803C92_21</name>
    <name evidence="8" type="ORF">Syn7803US49_21</name>
    <name evidence="9" type="ORF">Syn7803US53_21</name>
    <name evidence="10" type="ORF">Syn7803US54_22</name>
    <name evidence="11" type="ORF">Syn7803US56_22</name>
    <name evidence="12" type="ORF">Syn9311C1_21</name>
    <name evidence="13" type="ORF">Syn9311C4_21</name>
</gene>
<dbReference type="Proteomes" id="UP000185327">
    <property type="component" value="Segment"/>
</dbReference>
<dbReference type="EMBL" id="KJ019060">
    <property type="protein sequence ID" value="AIX21924.1"/>
    <property type="molecule type" value="Genomic_DNA"/>
</dbReference>
<evidence type="ECO:0000313" key="11">
    <source>
        <dbReference type="EMBL" id="AIX34003.1"/>
    </source>
</evidence>
<dbReference type="EMBL" id="KJ019108">
    <property type="protein sequence ID" value="AIX33571.1"/>
    <property type="molecule type" value="Genomic_DNA"/>
</dbReference>
<dbReference type="EMBL" id="KJ019049">
    <property type="protein sequence ID" value="AIX19261.1"/>
    <property type="molecule type" value="Genomic_DNA"/>
</dbReference>
<evidence type="ECO:0000313" key="10">
    <source>
        <dbReference type="EMBL" id="AIX33787.1"/>
    </source>
</evidence>
<evidence type="ECO:0000313" key="2">
    <source>
        <dbReference type="EMBL" id="AIX17673.1"/>
    </source>
</evidence>
<evidence type="ECO:0000313" key="17">
    <source>
        <dbReference type="Proteomes" id="UP000033002"/>
    </source>
</evidence>
<dbReference type="EMBL" id="KJ019109">
    <property type="protein sequence ID" value="AIX33787.1"/>
    <property type="molecule type" value="Genomic_DNA"/>
</dbReference>
<proteinExistence type="predicted"/>
<dbReference type="EMBL" id="KJ019154">
    <property type="protein sequence ID" value="AIX44441.1"/>
    <property type="molecule type" value="Genomic_DNA"/>
</dbReference>
<dbReference type="Proteomes" id="UP000185340">
    <property type="component" value="Segment"/>
</dbReference>
<dbReference type="EMBL" id="KJ019110">
    <property type="protein sequence ID" value="AIX34003.1"/>
    <property type="molecule type" value="Genomic_DNA"/>
</dbReference>
<dbReference type="Proteomes" id="UP000185338">
    <property type="component" value="Segment"/>
</dbReference>
<evidence type="ECO:0000313" key="12">
    <source>
        <dbReference type="EMBL" id="AIX38889.1"/>
    </source>
</evidence>
<name>A0A0E3ET56_9CAUD</name>
<evidence type="ECO:0000313" key="16">
    <source>
        <dbReference type="EMBL" id="AIX46077.1"/>
    </source>
</evidence>
<evidence type="ECO:0000313" key="9">
    <source>
        <dbReference type="EMBL" id="AIX33571.1"/>
    </source>
</evidence>
<dbReference type="Proteomes" id="UP000185332">
    <property type="component" value="Segment"/>
</dbReference>
<dbReference type="Proteomes" id="UP000185341">
    <property type="component" value="Segment"/>
</dbReference>
<evidence type="ECO:0000313" key="14">
    <source>
        <dbReference type="EMBL" id="AIX39323.1"/>
    </source>
</evidence>
<evidence type="ECO:0000313" key="18">
    <source>
        <dbReference type="Proteomes" id="UP000185326"/>
    </source>
</evidence>
<dbReference type="KEGG" id="vg:24405166"/>
<dbReference type="EMBL" id="KJ019041">
    <property type="protein sequence ID" value="AIX17458.1"/>
    <property type="molecule type" value="Genomic_DNA"/>
</dbReference>
<dbReference type="EMBL" id="KJ019134">
    <property type="protein sequence ID" value="AIX39323.1"/>
    <property type="molecule type" value="Genomic_DNA"/>
</dbReference>
<protein>
    <submittedName>
        <fullName evidence="1">Uncharacterized protein</fullName>
    </submittedName>
</protein>
<dbReference type="Proteomes" id="UP000185331">
    <property type="component" value="Segment"/>
</dbReference>
<dbReference type="Proteomes" id="UP000185339">
    <property type="component" value="Segment"/>
</dbReference>
<dbReference type="EMBL" id="KJ019133">
    <property type="protein sequence ID" value="AIX39104.1"/>
    <property type="molecule type" value="Genomic_DNA"/>
</dbReference>
<evidence type="ECO:0000313" key="1">
    <source>
        <dbReference type="EMBL" id="AIX17458.1"/>
    </source>
</evidence>
<evidence type="ECO:0000313" key="20">
    <source>
        <dbReference type="Proteomes" id="UP000185339"/>
    </source>
</evidence>
<dbReference type="EMBL" id="KJ019042">
    <property type="protein sequence ID" value="AIX17673.1"/>
    <property type="molecule type" value="Genomic_DNA"/>
</dbReference>
<dbReference type="EMBL" id="KJ019161">
    <property type="protein sequence ID" value="AIX46077.1"/>
    <property type="molecule type" value="Genomic_DNA"/>
</dbReference>